<gene>
    <name evidence="1" type="ORF">SGL43_07048</name>
</gene>
<keyword evidence="2" id="KW-1185">Reference proteome</keyword>
<dbReference type="Proteomes" id="UP001154015">
    <property type="component" value="Unassembled WGS sequence"/>
</dbReference>
<comment type="caution">
    <text evidence="1">The sequence shown here is derived from an EMBL/GenBank/DDBJ whole genome shotgun (WGS) entry which is preliminary data.</text>
</comment>
<name>A0ABM9H8H7_STRGL</name>
<proteinExistence type="predicted"/>
<evidence type="ECO:0000313" key="1">
    <source>
        <dbReference type="EMBL" id="CAH9419992.1"/>
    </source>
</evidence>
<organism evidence="1 2">
    <name type="scientific">Streptomyces globisporus</name>
    <dbReference type="NCBI Taxonomy" id="1908"/>
    <lineage>
        <taxon>Bacteria</taxon>
        <taxon>Bacillati</taxon>
        <taxon>Actinomycetota</taxon>
        <taxon>Actinomycetes</taxon>
        <taxon>Kitasatosporales</taxon>
        <taxon>Streptomycetaceae</taxon>
        <taxon>Streptomyces</taxon>
    </lineage>
</organism>
<accession>A0ABM9H8H7</accession>
<protein>
    <submittedName>
        <fullName evidence="1">Uncharacterized protein</fullName>
    </submittedName>
</protein>
<evidence type="ECO:0000313" key="2">
    <source>
        <dbReference type="Proteomes" id="UP001154015"/>
    </source>
</evidence>
<sequence length="89" mass="9521">MRTGWTRCAPRYGVHRAREHQVPIAHRLQGVGGVRVLGSGITFTVNRMMLRAMPGAAVTGSPAPGPAARTTGRPLLHRGWGWVVQGVDG</sequence>
<dbReference type="EMBL" id="CAKXYP010000030">
    <property type="protein sequence ID" value="CAH9419992.1"/>
    <property type="molecule type" value="Genomic_DNA"/>
</dbReference>
<reference evidence="1" key="1">
    <citation type="submission" date="2022-03" db="EMBL/GenBank/DDBJ databases">
        <authorList>
            <person name="Leyn A S."/>
        </authorList>
    </citation>
    <scope>NUCLEOTIDE SEQUENCE</scope>
    <source>
        <strain evidence="1">Streptomyces globisporus 4-3</strain>
    </source>
</reference>